<dbReference type="Proteomes" id="UP000001635">
    <property type="component" value="Chromosome"/>
</dbReference>
<keyword evidence="3" id="KW-1185">Reference proteome</keyword>
<dbReference type="InterPro" id="IPR032286">
    <property type="entry name" value="DUF4837"/>
</dbReference>
<dbReference type="OrthoDB" id="1115230at2"/>
<dbReference type="STRING" id="880070.Cycma_0455"/>
<protein>
    <recommendedName>
        <fullName evidence="4">DUF4837 domain-containing protein</fullName>
    </recommendedName>
</protein>
<proteinExistence type="predicted"/>
<dbReference type="PROSITE" id="PS51257">
    <property type="entry name" value="PROKAR_LIPOPROTEIN"/>
    <property type="match status" value="1"/>
</dbReference>
<reference evidence="3" key="1">
    <citation type="submission" date="2011-07" db="EMBL/GenBank/DDBJ databases">
        <title>The complete genome of Cyclobacterium marinum DSM 745.</title>
        <authorList>
            <person name="Lucas S."/>
            <person name="Han J."/>
            <person name="Lapidus A."/>
            <person name="Bruce D."/>
            <person name="Goodwin L."/>
            <person name="Pitluck S."/>
            <person name="Peters L."/>
            <person name="Kyrpides N."/>
            <person name="Mavromatis K."/>
            <person name="Ivanova N."/>
            <person name="Ovchinnikova G."/>
            <person name="Chertkov O."/>
            <person name="Detter J.C."/>
            <person name="Tapia R."/>
            <person name="Han C."/>
            <person name="Land M."/>
            <person name="Hauser L."/>
            <person name="Markowitz V."/>
            <person name="Cheng J.-F."/>
            <person name="Hugenholtz P."/>
            <person name="Woyke T."/>
            <person name="Wu D."/>
            <person name="Tindall B."/>
            <person name="Schuetze A."/>
            <person name="Brambilla E."/>
            <person name="Klenk H.-P."/>
            <person name="Eisen J.A."/>
        </authorList>
    </citation>
    <scope>NUCLEOTIDE SEQUENCE [LARGE SCALE GENOMIC DNA]</scope>
    <source>
        <strain evidence="3">ATCC 25205 / DSM 745 / LMG 13164 / NCIMB 1802</strain>
    </source>
</reference>
<dbReference type="EMBL" id="CP002955">
    <property type="protein sequence ID" value="AEL24233.1"/>
    <property type="molecule type" value="Genomic_DNA"/>
</dbReference>
<accession>G0IWP1</accession>
<gene>
    <name evidence="2" type="ordered locus">Cycma_0455</name>
</gene>
<feature type="signal peptide" evidence="1">
    <location>
        <begin position="1"/>
        <end position="17"/>
    </location>
</feature>
<feature type="chain" id="PRO_5003400600" description="DUF4837 domain-containing protein" evidence="1">
    <location>
        <begin position="18"/>
        <end position="366"/>
    </location>
</feature>
<name>G0IWP1_CYCMS</name>
<dbReference type="eggNOG" id="COG0322">
    <property type="taxonomic scope" value="Bacteria"/>
</dbReference>
<organism evidence="2 3">
    <name type="scientific">Cyclobacterium marinum (strain ATCC 25205 / DSM 745 / LMG 13164 / NCIMB 1802)</name>
    <name type="common">Flectobacillus marinus</name>
    <dbReference type="NCBI Taxonomy" id="880070"/>
    <lineage>
        <taxon>Bacteria</taxon>
        <taxon>Pseudomonadati</taxon>
        <taxon>Bacteroidota</taxon>
        <taxon>Cytophagia</taxon>
        <taxon>Cytophagales</taxon>
        <taxon>Cyclobacteriaceae</taxon>
        <taxon>Cyclobacterium</taxon>
    </lineage>
</organism>
<evidence type="ECO:0000256" key="1">
    <source>
        <dbReference type="SAM" id="SignalP"/>
    </source>
</evidence>
<evidence type="ECO:0008006" key="4">
    <source>
        <dbReference type="Google" id="ProtNLM"/>
    </source>
</evidence>
<sequence>MSLRFCIIALFSAMAFVGCQNDSTNNSDSNKPKARGTLGEIILVIDSAKYAGPVGDALKEIFESDIEGIIREESMFYMRKVDPRKMTRMLRMASNIIFVTTFDDKRPGSRTVANQFSPESIEKSRADSSLFMLRNKNEFAVGQEVIYLFGENEEELITNVKANKDLLQSIFSNKEKEILSKALFNRINGEGVSKVAEKFEVAVKLPASYQLAKEGEDFLWFRQPTIGVDKPDISLFFYQTTYEDESQVFPENIIKLRNEITKPNIFGDPDVPESFVIIEKQIPPAFKNIRIDGQYSVEMRGSWKTNNLTMGGSFLSYTVVDEAKGKIFYMDGFVYYPNEAHRASIREIETILQATKFELESESTSK</sequence>
<dbReference type="KEGG" id="cmr:Cycma_0455"/>
<dbReference type="Pfam" id="PF16125">
    <property type="entry name" value="DUF4837"/>
    <property type="match status" value="1"/>
</dbReference>
<keyword evidence="1" id="KW-0732">Signal</keyword>
<dbReference type="RefSeq" id="WP_014018532.1">
    <property type="nucleotide sequence ID" value="NC_015914.1"/>
</dbReference>
<evidence type="ECO:0000313" key="3">
    <source>
        <dbReference type="Proteomes" id="UP000001635"/>
    </source>
</evidence>
<evidence type="ECO:0000313" key="2">
    <source>
        <dbReference type="EMBL" id="AEL24233.1"/>
    </source>
</evidence>
<dbReference type="HOGENOM" id="CLU_064059_1_0_10"/>
<dbReference type="AlphaFoldDB" id="G0IWP1"/>